<dbReference type="RefSeq" id="WP_216561696.1">
    <property type="nucleotide sequence ID" value="NZ_CP172320.1"/>
</dbReference>
<evidence type="ECO:0000313" key="2">
    <source>
        <dbReference type="Proteomes" id="UP001524478"/>
    </source>
</evidence>
<evidence type="ECO:0000313" key="1">
    <source>
        <dbReference type="EMBL" id="MCQ4925098.1"/>
    </source>
</evidence>
<dbReference type="EMBL" id="JANGAC010000018">
    <property type="protein sequence ID" value="MCQ4925098.1"/>
    <property type="molecule type" value="Genomic_DNA"/>
</dbReference>
<accession>A0ABT1SF24</accession>
<proteinExistence type="predicted"/>
<reference evidence="1 2" key="1">
    <citation type="submission" date="2022-06" db="EMBL/GenBank/DDBJ databases">
        <title>Isolation of gut microbiota from human fecal samples.</title>
        <authorList>
            <person name="Pamer E.G."/>
            <person name="Barat B."/>
            <person name="Waligurski E."/>
            <person name="Medina S."/>
            <person name="Paddock L."/>
            <person name="Mostad J."/>
        </authorList>
    </citation>
    <scope>NUCLEOTIDE SEQUENCE [LARGE SCALE GENOMIC DNA]</scope>
    <source>
        <strain evidence="1 2">DFI.7.95</strain>
    </source>
</reference>
<comment type="caution">
    <text evidence="1">The sequence shown here is derived from an EMBL/GenBank/DDBJ whole genome shotgun (WGS) entry which is preliminary data.</text>
</comment>
<keyword evidence="2" id="KW-1185">Reference proteome</keyword>
<protein>
    <recommendedName>
        <fullName evidence="3">Methyltransferase</fullName>
    </recommendedName>
</protein>
<name>A0ABT1SF24_9FIRM</name>
<organism evidence="1 2">
    <name type="scientific">Tissierella carlieri</name>
    <dbReference type="NCBI Taxonomy" id="689904"/>
    <lineage>
        <taxon>Bacteria</taxon>
        <taxon>Bacillati</taxon>
        <taxon>Bacillota</taxon>
        <taxon>Tissierellia</taxon>
        <taxon>Tissierellales</taxon>
        <taxon>Tissierellaceae</taxon>
        <taxon>Tissierella</taxon>
    </lineage>
</organism>
<sequence>MKRLEEHLKLKYYYYDQITKYLTDAGFSIEEEYCWYDKSDITNGRELIFVCKRI</sequence>
<dbReference type="Proteomes" id="UP001524478">
    <property type="component" value="Unassembled WGS sequence"/>
</dbReference>
<gene>
    <name evidence="1" type="ORF">NE686_18495</name>
</gene>
<evidence type="ECO:0008006" key="3">
    <source>
        <dbReference type="Google" id="ProtNLM"/>
    </source>
</evidence>